<dbReference type="PANTHER" id="PTHR32208">
    <property type="entry name" value="SECRETED PROTEIN-RELATED"/>
    <property type="match status" value="1"/>
</dbReference>
<dbReference type="SUPFAM" id="SSF81296">
    <property type="entry name" value="E set domains"/>
    <property type="match status" value="1"/>
</dbReference>
<accession>A0ABR4CEW3</accession>
<gene>
    <name evidence="2" type="ORF">VTL71DRAFT_15724</name>
</gene>
<evidence type="ECO:0000313" key="2">
    <source>
        <dbReference type="EMBL" id="KAL2067628.1"/>
    </source>
</evidence>
<dbReference type="SUPFAM" id="SSF50965">
    <property type="entry name" value="Galactose oxidase, central domain"/>
    <property type="match status" value="1"/>
</dbReference>
<dbReference type="Gene3D" id="2.60.40.10">
    <property type="entry name" value="Immunoglobulins"/>
    <property type="match status" value="1"/>
</dbReference>
<dbReference type="Pfam" id="PF09118">
    <property type="entry name" value="GO-like_E_set"/>
    <property type="match status" value="1"/>
</dbReference>
<dbReference type="InterPro" id="IPR011043">
    <property type="entry name" value="Gal_Oxase/kelch_b-propeller"/>
</dbReference>
<keyword evidence="3" id="KW-1185">Reference proteome</keyword>
<evidence type="ECO:0000313" key="3">
    <source>
        <dbReference type="Proteomes" id="UP001595075"/>
    </source>
</evidence>
<dbReference type="InterPro" id="IPR013783">
    <property type="entry name" value="Ig-like_fold"/>
</dbReference>
<dbReference type="InterPro" id="IPR037293">
    <property type="entry name" value="Gal_Oxidase_central_sf"/>
</dbReference>
<name>A0ABR4CEW3_9HELO</name>
<dbReference type="EMBL" id="JAZHXI010000009">
    <property type="protein sequence ID" value="KAL2067628.1"/>
    <property type="molecule type" value="Genomic_DNA"/>
</dbReference>
<dbReference type="InterPro" id="IPR015202">
    <property type="entry name" value="GO-like_E_set"/>
</dbReference>
<dbReference type="CDD" id="cd02851">
    <property type="entry name" value="E_set_GO_C"/>
    <property type="match status" value="1"/>
</dbReference>
<protein>
    <recommendedName>
        <fullName evidence="1">Galactose oxidase-like Early set domain-containing protein</fullName>
    </recommendedName>
</protein>
<sequence>MGSIADERTVNGEWADKFDLKNVAIHVHLLPTGEVLYWGRRAEPVNNLVYTSLNEHKTHVYILDVNTLASRRTATDPKTADDLTVNLFCAGHTFQPDGTLLVVGGHVLDGFGEDQTCIYDPFQDSWTAKPLMVQGRWYPSAITLSDGRGLVVSGSSQDVLNPVINLEPQVWDAPLGKWGIVQTPLVDIFALYPRLYHCPDGRIFMAGPLARSRFLNMNANGGYGEWSHDDDSPVRKACQREYAASAMYDSGKIIYVGGGGGDEVQPTNAAEIIDLNNEKPLWTSTTDIGKGRRHSFATTLPDGTVLVTGGTHGFGFNDLSEGMPVHEPELWDPATGKWTVMAPEDDDRCYHHTALLLPDGRVLSAGSGEYDPGNKKEPNPAIDSKITAQIFSPPYLFKGKRPTISNPPRNISYDQQFKVTVGQGDEIAKVSWTRIGSVTHSHNMNQSFQFLNFTTSGTEVTIDAPKNHYLAPPGHYMLFLLSKEGVPAVAPIVLLKLDSLIPQLPQIPPVELPSRSSLKRNVGVSVEIRNQKAISEQDGSPVVVGLTATCPYGLGPCWGGAYEALNNIKDIKTVLPRPNQSASVAFVYLHDDILPDINVWRKELRELDSGTYTMRGIEMTLSGLVTEKGGKLILAGTSTRSDVVLNQFKADSKLEWDNVAKVPQPLTPGEAVAYTQLYQKVVSQPEGLTIKVTGRLQTDENQVHSLDVKSFVEHFNH</sequence>
<evidence type="ECO:0000259" key="1">
    <source>
        <dbReference type="Pfam" id="PF09118"/>
    </source>
</evidence>
<dbReference type="PANTHER" id="PTHR32208:SF21">
    <property type="entry name" value="LOW QUALITY PROTEIN: ALDEHYDE OXIDASE GLOX-LIKE"/>
    <property type="match status" value="1"/>
</dbReference>
<feature type="domain" description="Galactose oxidase-like Early set" evidence="1">
    <location>
        <begin position="401"/>
        <end position="493"/>
    </location>
</feature>
<reference evidence="2 3" key="1">
    <citation type="journal article" date="2024" name="Commun. Biol.">
        <title>Comparative genomic analysis of thermophilic fungi reveals convergent evolutionary adaptations and gene losses.</title>
        <authorList>
            <person name="Steindorff A.S."/>
            <person name="Aguilar-Pontes M.V."/>
            <person name="Robinson A.J."/>
            <person name="Andreopoulos B."/>
            <person name="LaButti K."/>
            <person name="Kuo A."/>
            <person name="Mondo S."/>
            <person name="Riley R."/>
            <person name="Otillar R."/>
            <person name="Haridas S."/>
            <person name="Lipzen A."/>
            <person name="Grimwood J."/>
            <person name="Schmutz J."/>
            <person name="Clum A."/>
            <person name="Reid I.D."/>
            <person name="Moisan M.C."/>
            <person name="Butler G."/>
            <person name="Nguyen T.T.M."/>
            <person name="Dewar K."/>
            <person name="Conant G."/>
            <person name="Drula E."/>
            <person name="Henrissat B."/>
            <person name="Hansel C."/>
            <person name="Singer S."/>
            <person name="Hutchinson M.I."/>
            <person name="de Vries R.P."/>
            <person name="Natvig D.O."/>
            <person name="Powell A.J."/>
            <person name="Tsang A."/>
            <person name="Grigoriev I.V."/>
        </authorList>
    </citation>
    <scope>NUCLEOTIDE SEQUENCE [LARGE SCALE GENOMIC DNA]</scope>
    <source>
        <strain evidence="2 3">CBS 494.80</strain>
    </source>
</reference>
<dbReference type="Gene3D" id="2.130.10.80">
    <property type="entry name" value="Galactose oxidase/kelch, beta-propeller"/>
    <property type="match status" value="1"/>
</dbReference>
<proteinExistence type="predicted"/>
<dbReference type="InterPro" id="IPR014756">
    <property type="entry name" value="Ig_E-set"/>
</dbReference>
<dbReference type="Proteomes" id="UP001595075">
    <property type="component" value="Unassembled WGS sequence"/>
</dbReference>
<organism evidence="2 3">
    <name type="scientific">Oculimacula yallundae</name>
    <dbReference type="NCBI Taxonomy" id="86028"/>
    <lineage>
        <taxon>Eukaryota</taxon>
        <taxon>Fungi</taxon>
        <taxon>Dikarya</taxon>
        <taxon>Ascomycota</taxon>
        <taxon>Pezizomycotina</taxon>
        <taxon>Leotiomycetes</taxon>
        <taxon>Helotiales</taxon>
        <taxon>Ploettnerulaceae</taxon>
        <taxon>Oculimacula</taxon>
    </lineage>
</organism>
<comment type="caution">
    <text evidence="2">The sequence shown here is derived from an EMBL/GenBank/DDBJ whole genome shotgun (WGS) entry which is preliminary data.</text>
</comment>